<evidence type="ECO:0000256" key="8">
    <source>
        <dbReference type="PIRNR" id="PIRNR005096"/>
    </source>
</evidence>
<comment type="pathway">
    <text evidence="2 8">Carbohydrate metabolism; hexose metabolism.</text>
</comment>
<dbReference type="Proteomes" id="UP000642748">
    <property type="component" value="Unassembled WGS sequence"/>
</dbReference>
<dbReference type="PANTHER" id="PTHR10091:SF0">
    <property type="entry name" value="GALACTOSE MUTAROTASE"/>
    <property type="match status" value="1"/>
</dbReference>
<dbReference type="NCBIfam" id="NF008277">
    <property type="entry name" value="PRK11055.1"/>
    <property type="match status" value="1"/>
</dbReference>
<feature type="binding site" evidence="11">
    <location>
        <begin position="82"/>
        <end position="83"/>
    </location>
    <ligand>
        <name>beta-D-galactose</name>
        <dbReference type="ChEBI" id="CHEBI:27667"/>
    </ligand>
</feature>
<dbReference type="GO" id="GO:0033499">
    <property type="term" value="P:galactose catabolic process via UDP-galactose, Leloir pathway"/>
    <property type="evidence" value="ECO:0007669"/>
    <property type="project" value="TreeGrafter"/>
</dbReference>
<dbReference type="RefSeq" id="WP_203922329.1">
    <property type="nucleotide sequence ID" value="NZ_BONZ01000073.1"/>
</dbReference>
<feature type="binding site" evidence="10">
    <location>
        <position position="253"/>
    </location>
    <ligand>
        <name>beta-D-galactose</name>
        <dbReference type="ChEBI" id="CHEBI:27667"/>
    </ligand>
</feature>
<dbReference type="GO" id="GO:0005737">
    <property type="term" value="C:cytoplasm"/>
    <property type="evidence" value="ECO:0007669"/>
    <property type="project" value="TreeGrafter"/>
</dbReference>
<dbReference type="InterPro" id="IPR011013">
    <property type="entry name" value="Gal_mutarotase_sf_dom"/>
</dbReference>
<evidence type="ECO:0000256" key="10">
    <source>
        <dbReference type="PIRSR" id="PIRSR005096-2"/>
    </source>
</evidence>
<accession>A0A8J3QZP1</accession>
<keyword evidence="7 8" id="KW-0119">Carbohydrate metabolism</keyword>
<feature type="binding site" evidence="11">
    <location>
        <begin position="183"/>
        <end position="185"/>
    </location>
    <ligand>
        <name>beta-D-galactose</name>
        <dbReference type="ChEBI" id="CHEBI:27667"/>
    </ligand>
</feature>
<dbReference type="GO" id="GO:0006006">
    <property type="term" value="P:glucose metabolic process"/>
    <property type="evidence" value="ECO:0007669"/>
    <property type="project" value="TreeGrafter"/>
</dbReference>
<reference evidence="12" key="1">
    <citation type="submission" date="2021-01" db="EMBL/GenBank/DDBJ databases">
        <title>Whole genome shotgun sequence of Rugosimonospora africana NBRC 104875.</title>
        <authorList>
            <person name="Komaki H."/>
            <person name="Tamura T."/>
        </authorList>
    </citation>
    <scope>NUCLEOTIDE SEQUENCE</scope>
    <source>
        <strain evidence="12">NBRC 104875</strain>
    </source>
</reference>
<feature type="active site" description="Proton acceptor" evidence="9">
    <location>
        <position position="317"/>
    </location>
</feature>
<comment type="caution">
    <text evidence="12">The sequence shown here is derived from an EMBL/GenBank/DDBJ whole genome shotgun (WGS) entry which is preliminary data.</text>
</comment>
<sequence>MSRSVERLPFGTTSSGEPIERWRLDNGRGVTADVLSYGAILHAFAVPDSSGQPGSIVLAPPDAESYLGATAYYGAVAGRFANRIADGRFTLDGQEYTLPVNDRGHTLHGGTDGFDSRIWRVEPVADQPDRAAVRLSLTSPDGDMGFPGTLTVSVTYTLDADGTLALDYHAVTDRPTVLNLTNHAYFNLAGSENVLDHVLTVDADHYLPADATAIPHGPAKPVAGTPFDFTSAHPLGARIGEPDEQLLDAGGYDHCWVLRPHEGLARAAVLTDPASGRRLEVWTTEPGVQVYTSNKLDGTLADAGGRRHLRHSAVCLETQHLPNSPNVPDYPTTVLLPGETFTSRTELRTA</sequence>
<dbReference type="InterPro" id="IPR008183">
    <property type="entry name" value="Aldose_1/G6P_1-epimerase"/>
</dbReference>
<dbReference type="EMBL" id="BONZ01000073">
    <property type="protein sequence ID" value="GIH18833.1"/>
    <property type="molecule type" value="Genomic_DNA"/>
</dbReference>
<evidence type="ECO:0000256" key="4">
    <source>
        <dbReference type="ARBA" id="ARBA00013185"/>
    </source>
</evidence>
<dbReference type="PIRSF" id="PIRSF005096">
    <property type="entry name" value="GALM"/>
    <property type="match status" value="1"/>
</dbReference>
<protein>
    <recommendedName>
        <fullName evidence="5 8">Aldose 1-epimerase</fullName>
        <ecNumber evidence="4 8">5.1.3.3</ecNumber>
    </recommendedName>
</protein>
<comment type="similarity">
    <text evidence="3 8">Belongs to the aldose epimerase family.</text>
</comment>
<evidence type="ECO:0000313" key="12">
    <source>
        <dbReference type="EMBL" id="GIH18833.1"/>
    </source>
</evidence>
<dbReference type="PANTHER" id="PTHR10091">
    <property type="entry name" value="ALDOSE-1-EPIMERASE"/>
    <property type="match status" value="1"/>
</dbReference>
<keyword evidence="6 8" id="KW-0413">Isomerase</keyword>
<evidence type="ECO:0000313" key="13">
    <source>
        <dbReference type="Proteomes" id="UP000642748"/>
    </source>
</evidence>
<dbReference type="PROSITE" id="PS00545">
    <property type="entry name" value="ALDOSE_1_EPIMERASE"/>
    <property type="match status" value="1"/>
</dbReference>
<evidence type="ECO:0000256" key="1">
    <source>
        <dbReference type="ARBA" id="ARBA00001614"/>
    </source>
</evidence>
<dbReference type="InterPro" id="IPR015443">
    <property type="entry name" value="Aldose_1-epimerase"/>
</dbReference>
<dbReference type="SUPFAM" id="SSF74650">
    <property type="entry name" value="Galactose mutarotase-like"/>
    <property type="match status" value="1"/>
</dbReference>
<keyword evidence="13" id="KW-1185">Reference proteome</keyword>
<dbReference type="GO" id="GO:0004034">
    <property type="term" value="F:aldose 1-epimerase activity"/>
    <property type="evidence" value="ECO:0007669"/>
    <property type="project" value="UniProtKB-EC"/>
</dbReference>
<comment type="catalytic activity">
    <reaction evidence="1 8">
        <text>alpha-D-glucose = beta-D-glucose</text>
        <dbReference type="Rhea" id="RHEA:10264"/>
        <dbReference type="ChEBI" id="CHEBI:15903"/>
        <dbReference type="ChEBI" id="CHEBI:17925"/>
        <dbReference type="EC" id="5.1.3.3"/>
    </reaction>
</comment>
<proteinExistence type="inferred from homology"/>
<name>A0A8J3QZP1_9ACTN</name>
<dbReference type="EC" id="5.1.3.3" evidence="4 8"/>
<dbReference type="InterPro" id="IPR014718">
    <property type="entry name" value="GH-type_carb-bd"/>
</dbReference>
<organism evidence="12 13">
    <name type="scientific">Rugosimonospora africana</name>
    <dbReference type="NCBI Taxonomy" id="556532"/>
    <lineage>
        <taxon>Bacteria</taxon>
        <taxon>Bacillati</taxon>
        <taxon>Actinomycetota</taxon>
        <taxon>Actinomycetes</taxon>
        <taxon>Micromonosporales</taxon>
        <taxon>Micromonosporaceae</taxon>
        <taxon>Rugosimonospora</taxon>
    </lineage>
</organism>
<evidence type="ECO:0000256" key="5">
    <source>
        <dbReference type="ARBA" id="ARBA00014165"/>
    </source>
</evidence>
<dbReference type="UniPathway" id="UPA00242"/>
<dbReference type="InterPro" id="IPR047215">
    <property type="entry name" value="Galactose_mutarotase-like"/>
</dbReference>
<dbReference type="InterPro" id="IPR018052">
    <property type="entry name" value="Ald1_epimerase_CS"/>
</dbReference>
<dbReference type="Pfam" id="PF01263">
    <property type="entry name" value="Aldose_epim"/>
    <property type="match status" value="1"/>
</dbReference>
<dbReference type="AlphaFoldDB" id="A0A8J3QZP1"/>
<gene>
    <name evidence="12" type="primary">galM_2</name>
    <name evidence="12" type="ORF">Raf01_70050</name>
</gene>
<evidence type="ECO:0000256" key="3">
    <source>
        <dbReference type="ARBA" id="ARBA00006206"/>
    </source>
</evidence>
<dbReference type="CDD" id="cd09019">
    <property type="entry name" value="galactose_mutarotase_like"/>
    <property type="match status" value="1"/>
</dbReference>
<evidence type="ECO:0000256" key="11">
    <source>
        <dbReference type="PIRSR" id="PIRSR005096-3"/>
    </source>
</evidence>
<dbReference type="Gene3D" id="2.70.98.10">
    <property type="match status" value="1"/>
</dbReference>
<feature type="active site" description="Proton donor" evidence="9">
    <location>
        <position position="183"/>
    </location>
</feature>
<dbReference type="GO" id="GO:0030246">
    <property type="term" value="F:carbohydrate binding"/>
    <property type="evidence" value="ECO:0007669"/>
    <property type="project" value="InterPro"/>
</dbReference>
<evidence type="ECO:0000256" key="9">
    <source>
        <dbReference type="PIRSR" id="PIRSR005096-1"/>
    </source>
</evidence>
<evidence type="ECO:0000256" key="2">
    <source>
        <dbReference type="ARBA" id="ARBA00005028"/>
    </source>
</evidence>
<evidence type="ECO:0000256" key="7">
    <source>
        <dbReference type="ARBA" id="ARBA00023277"/>
    </source>
</evidence>
<evidence type="ECO:0000256" key="6">
    <source>
        <dbReference type="ARBA" id="ARBA00023235"/>
    </source>
</evidence>